<dbReference type="Pfam" id="PF07732">
    <property type="entry name" value="Cu-oxidase_3"/>
    <property type="match status" value="1"/>
</dbReference>
<dbReference type="GeneID" id="552811"/>
<dbReference type="AlphaFoldDB" id="A0A7M7RC42"/>
<sequence length="645" mass="74079">MFKNIMKFHIFFILLIYTQFSYSYRSWKHSNYSIFSSPEECVRNCTDNEQPKICYYFFHIEFYTTVGPACDIQGSNQCILADGIEKTLIPINRQLPGPPIEVCLNDRVVVDVQNAAMGMEATIHWHGLFQNGFQYYDGVPYVTQCPIASSSTFRYDFVVKNSGTHFYHSHISTHMLDGQIGSFIVKDPPRKNPHRDLYDKDEIVIFLSDWIHELSFERYPGYYRYNVLGQTAENILINGLGNYTNASGNTTNGSLKVFTVKKGERHRIRMINSFSTVCLTELRIEKHKLIIIAQDGENVKPKPVDKIVTSTGERVDFILVANQSVDSYWIQARGLGECAATFMQQLAILKYENGPSRPSTPLLNYNDTIDGVIYNGLNGTLCNTNITEPVLCINQLESLESENDLLKVEPDERHILPFWFFNYTDTSKNRLFNSSSYLPFFNANDRSQLLSIFNDIAYENPASNLLTQSSSYRAICKKNQLSTCTEPCTCAQIIKTKLNNVVELVMYDAIPQTDLDHPFHLHGFAFQVFSVGQFWPIRNISRQDINEVIQEHTERLRRGEYKNPPGKDTAKIPMGGYVIVRFKADNPGWWLLHCHFSWHHITGMELVILVGDENDLPPIPKNFPKCDNWKPPVRIANDYLFFPQS</sequence>
<dbReference type="Gene3D" id="2.60.40.420">
    <property type="entry name" value="Cupredoxins - blue copper proteins"/>
    <property type="match status" value="3"/>
</dbReference>
<dbReference type="Pfam" id="PF07731">
    <property type="entry name" value="Cu-oxidase_2"/>
    <property type="match status" value="1"/>
</dbReference>
<dbReference type="RefSeq" id="XP_625189.3">
    <property type="nucleotide sequence ID" value="XM_625186.5"/>
</dbReference>
<dbReference type="InterPro" id="IPR033138">
    <property type="entry name" value="Cu_oxidase_CS"/>
</dbReference>
<feature type="domain" description="Plastocyanin-like" evidence="7">
    <location>
        <begin position="477"/>
        <end position="612"/>
    </location>
</feature>
<feature type="domain" description="Plastocyanin-like" evidence="8">
    <location>
        <begin position="77"/>
        <end position="188"/>
    </location>
</feature>
<dbReference type="CDD" id="cd13884">
    <property type="entry name" value="CuRO_2_tcLCC_insect_like"/>
    <property type="match status" value="1"/>
</dbReference>
<dbReference type="InterPro" id="IPR045087">
    <property type="entry name" value="Cu-oxidase_fam"/>
</dbReference>
<dbReference type="PROSITE" id="PS00079">
    <property type="entry name" value="MULTICOPPER_OXIDASE1"/>
    <property type="match status" value="1"/>
</dbReference>
<dbReference type="CDD" id="cd13858">
    <property type="entry name" value="CuRO_1_tcLCC2_insect_like"/>
    <property type="match status" value="1"/>
</dbReference>
<evidence type="ECO:0000256" key="1">
    <source>
        <dbReference type="ARBA" id="ARBA00010609"/>
    </source>
</evidence>
<reference evidence="11" key="2">
    <citation type="submission" date="2025-04" db="UniProtKB">
        <authorList>
            <consortium name="RefSeq"/>
        </authorList>
    </citation>
    <scope>IDENTIFICATION</scope>
    <source>
        <strain evidence="11">DH4</strain>
        <tissue evidence="11">Whole body</tissue>
    </source>
</reference>
<dbReference type="FunFam" id="2.60.40.420:FF:000045">
    <property type="entry name" value="Laccase 2"/>
    <property type="match status" value="1"/>
</dbReference>
<feature type="signal peptide" evidence="5">
    <location>
        <begin position="1"/>
        <end position="23"/>
    </location>
</feature>
<dbReference type="InterPro" id="IPR008972">
    <property type="entry name" value="Cupredoxin"/>
</dbReference>
<evidence type="ECO:0000256" key="4">
    <source>
        <dbReference type="ARBA" id="ARBA00023008"/>
    </source>
</evidence>
<dbReference type="PROSITE" id="PS00080">
    <property type="entry name" value="MULTICOPPER_OXIDASE2"/>
    <property type="match status" value="1"/>
</dbReference>
<proteinExistence type="inferred from homology"/>
<dbReference type="GO" id="GO:0005886">
    <property type="term" value="C:plasma membrane"/>
    <property type="evidence" value="ECO:0007669"/>
    <property type="project" value="TreeGrafter"/>
</dbReference>
<dbReference type="Pfam" id="PF00394">
    <property type="entry name" value="Cu-oxidase"/>
    <property type="match status" value="1"/>
</dbReference>
<dbReference type="GO" id="GO:0016491">
    <property type="term" value="F:oxidoreductase activity"/>
    <property type="evidence" value="ECO:0007669"/>
    <property type="project" value="UniProtKB-KW"/>
</dbReference>
<dbReference type="GO" id="GO:0006826">
    <property type="term" value="P:iron ion transport"/>
    <property type="evidence" value="ECO:0007669"/>
    <property type="project" value="TreeGrafter"/>
</dbReference>
<keyword evidence="4" id="KW-0186">Copper</keyword>
<protein>
    <submittedName>
        <fullName evidence="11">Laccase-5</fullName>
    </submittedName>
</protein>
<dbReference type="InterPro" id="IPR002355">
    <property type="entry name" value="Cu_oxidase_Cu_BS"/>
</dbReference>
<dbReference type="EnsemblMetazoa" id="XM_625186">
    <property type="protein sequence ID" value="XP_625189"/>
    <property type="gene ID" value="LOC552811"/>
</dbReference>
<accession>A0A7M7RC42</accession>
<reference evidence="9" key="1">
    <citation type="submission" date="2021-01" db="UniProtKB">
        <authorList>
            <consortium name="EnsemblMetazoa"/>
        </authorList>
    </citation>
    <scope>IDENTIFICATION</scope>
    <source>
        <strain evidence="9">DH4</strain>
    </source>
</reference>
<keyword evidence="2" id="KW-0479">Metal-binding</keyword>
<dbReference type="GO" id="GO:0005507">
    <property type="term" value="F:copper ion binding"/>
    <property type="evidence" value="ECO:0007669"/>
    <property type="project" value="InterPro"/>
</dbReference>
<dbReference type="KEGG" id="ame:552811"/>
<keyword evidence="3" id="KW-0560">Oxidoreductase</keyword>
<dbReference type="Proteomes" id="UP000005203">
    <property type="component" value="Linkage group LG3"/>
</dbReference>
<evidence type="ECO:0000313" key="11">
    <source>
        <dbReference type="RefSeq" id="XP_625189.3"/>
    </source>
</evidence>
<dbReference type="CDD" id="cd13905">
    <property type="entry name" value="CuRO_3_tcLLC2_insect_like"/>
    <property type="match status" value="1"/>
</dbReference>
<evidence type="ECO:0000256" key="2">
    <source>
        <dbReference type="ARBA" id="ARBA00022723"/>
    </source>
</evidence>
<dbReference type="InterPro" id="IPR011707">
    <property type="entry name" value="Cu-oxidase-like_N"/>
</dbReference>
<dbReference type="InterPro" id="IPR001117">
    <property type="entry name" value="Cu-oxidase_2nd"/>
</dbReference>
<dbReference type="PANTHER" id="PTHR11709">
    <property type="entry name" value="MULTI-COPPER OXIDASE"/>
    <property type="match status" value="1"/>
</dbReference>
<dbReference type="OrthoDB" id="2121828at2759"/>
<comment type="similarity">
    <text evidence="1">Belongs to the multicopper oxidase family.</text>
</comment>
<keyword evidence="10" id="KW-1185">Reference proteome</keyword>
<keyword evidence="5" id="KW-0732">Signal</keyword>
<accession>A0A8B9B369</accession>
<name>A0A7M7RC42_APIME</name>
<organism evidence="9">
    <name type="scientific">Apis mellifera</name>
    <name type="common">Honeybee</name>
    <dbReference type="NCBI Taxonomy" id="7460"/>
    <lineage>
        <taxon>Eukaryota</taxon>
        <taxon>Metazoa</taxon>
        <taxon>Ecdysozoa</taxon>
        <taxon>Arthropoda</taxon>
        <taxon>Hexapoda</taxon>
        <taxon>Insecta</taxon>
        <taxon>Pterygota</taxon>
        <taxon>Neoptera</taxon>
        <taxon>Endopterygota</taxon>
        <taxon>Hymenoptera</taxon>
        <taxon>Apocrita</taxon>
        <taxon>Aculeata</taxon>
        <taxon>Apoidea</taxon>
        <taxon>Anthophila</taxon>
        <taxon>Apidae</taxon>
        <taxon>Apis</taxon>
    </lineage>
</organism>
<feature type="domain" description="Plastocyanin-like" evidence="6">
    <location>
        <begin position="202"/>
        <end position="353"/>
    </location>
</feature>
<evidence type="ECO:0000313" key="10">
    <source>
        <dbReference type="Proteomes" id="UP000005203"/>
    </source>
</evidence>
<evidence type="ECO:0000259" key="7">
    <source>
        <dbReference type="Pfam" id="PF07731"/>
    </source>
</evidence>
<evidence type="ECO:0000256" key="3">
    <source>
        <dbReference type="ARBA" id="ARBA00023002"/>
    </source>
</evidence>
<evidence type="ECO:0000256" key="5">
    <source>
        <dbReference type="SAM" id="SignalP"/>
    </source>
</evidence>
<feature type="chain" id="PRO_5044660935" evidence="5">
    <location>
        <begin position="24"/>
        <end position="645"/>
    </location>
</feature>
<dbReference type="PANTHER" id="PTHR11709:SF394">
    <property type="entry name" value="FI03373P-RELATED"/>
    <property type="match status" value="1"/>
</dbReference>
<gene>
    <name evidence="11" type="primary">LOC552811</name>
</gene>
<evidence type="ECO:0000259" key="8">
    <source>
        <dbReference type="Pfam" id="PF07732"/>
    </source>
</evidence>
<evidence type="ECO:0000313" key="9">
    <source>
        <dbReference type="EnsemblMetazoa" id="XP_625189"/>
    </source>
</evidence>
<dbReference type="SUPFAM" id="SSF49503">
    <property type="entry name" value="Cupredoxins"/>
    <property type="match status" value="3"/>
</dbReference>
<evidence type="ECO:0000259" key="6">
    <source>
        <dbReference type="Pfam" id="PF00394"/>
    </source>
</evidence>
<dbReference type="InterPro" id="IPR011706">
    <property type="entry name" value="Cu-oxidase_C"/>
</dbReference>